<keyword evidence="11" id="KW-1185">Reference proteome</keyword>
<keyword evidence="5 6" id="KW-0539">Nucleus</keyword>
<dbReference type="KEGG" id="cvn:111122535"/>
<evidence type="ECO:0000313" key="11">
    <source>
        <dbReference type="Proteomes" id="UP000694844"/>
    </source>
</evidence>
<comment type="similarity">
    <text evidence="1 6">Belongs to the SDA1 family.</text>
</comment>
<feature type="region of interest" description="Disordered" evidence="7">
    <location>
        <begin position="593"/>
        <end position="634"/>
    </location>
</feature>
<evidence type="ECO:0000259" key="8">
    <source>
        <dbReference type="Pfam" id="PF05285"/>
    </source>
</evidence>
<dbReference type="GO" id="GO:0005730">
    <property type="term" value="C:nucleolus"/>
    <property type="evidence" value="ECO:0007669"/>
    <property type="project" value="UniProtKB-SubCell"/>
</dbReference>
<comment type="function">
    <text evidence="6">Required for 60S pre-ribosomal subunits export to the cytoplasm.</text>
</comment>
<dbReference type="InterPro" id="IPR027312">
    <property type="entry name" value="Sda1"/>
</dbReference>
<dbReference type="GeneID" id="111122535"/>
<name>A0A8B8CW55_CRAVI</name>
<feature type="compositionally biased region" description="Acidic residues" evidence="7">
    <location>
        <begin position="224"/>
        <end position="233"/>
    </location>
</feature>
<feature type="compositionally biased region" description="Basic and acidic residues" evidence="7">
    <location>
        <begin position="549"/>
        <end position="563"/>
    </location>
</feature>
<dbReference type="InterPro" id="IPR012977">
    <property type="entry name" value="SDA1_N"/>
</dbReference>
<evidence type="ECO:0000259" key="9">
    <source>
        <dbReference type="Pfam" id="PF08158"/>
    </source>
</evidence>
<feature type="compositionally biased region" description="Acidic residues" evidence="7">
    <location>
        <begin position="479"/>
        <end position="506"/>
    </location>
</feature>
<evidence type="ECO:0000256" key="4">
    <source>
        <dbReference type="ARBA" id="ARBA00022927"/>
    </source>
</evidence>
<evidence type="ECO:0000256" key="7">
    <source>
        <dbReference type="SAM" id="MobiDB-lite"/>
    </source>
</evidence>
<dbReference type="RefSeq" id="XP_022320028.1">
    <property type="nucleotide sequence ID" value="XM_022464320.1"/>
</dbReference>
<protein>
    <recommendedName>
        <fullName evidence="6">Protein SDA1</fullName>
    </recommendedName>
</protein>
<dbReference type="Proteomes" id="UP000694844">
    <property type="component" value="Chromosome 3"/>
</dbReference>
<dbReference type="SUPFAM" id="SSF48371">
    <property type="entry name" value="ARM repeat"/>
    <property type="match status" value="1"/>
</dbReference>
<evidence type="ECO:0000256" key="1">
    <source>
        <dbReference type="ARBA" id="ARBA00005783"/>
    </source>
</evidence>
<feature type="compositionally biased region" description="Basic residues" evidence="7">
    <location>
        <begin position="242"/>
        <end position="256"/>
    </location>
</feature>
<accession>A0A8B8CW55</accession>
<evidence type="ECO:0000256" key="6">
    <source>
        <dbReference type="RuleBase" id="RU365057"/>
    </source>
</evidence>
<reference evidence="12" key="1">
    <citation type="submission" date="2025-08" db="UniProtKB">
        <authorList>
            <consortium name="RefSeq"/>
        </authorList>
    </citation>
    <scope>IDENTIFICATION</scope>
    <source>
        <tissue evidence="12">Whole sample</tissue>
    </source>
</reference>
<gene>
    <name evidence="12" type="primary">LOC111122535</name>
</gene>
<dbReference type="Pfam" id="PF08158">
    <property type="entry name" value="SDA1_HEAT"/>
    <property type="match status" value="1"/>
</dbReference>
<organism evidence="11 12">
    <name type="scientific">Crassostrea virginica</name>
    <name type="common">Eastern oyster</name>
    <dbReference type="NCBI Taxonomy" id="6565"/>
    <lineage>
        <taxon>Eukaryota</taxon>
        <taxon>Metazoa</taxon>
        <taxon>Spiralia</taxon>
        <taxon>Lophotrochozoa</taxon>
        <taxon>Mollusca</taxon>
        <taxon>Bivalvia</taxon>
        <taxon>Autobranchia</taxon>
        <taxon>Pteriomorphia</taxon>
        <taxon>Ostreida</taxon>
        <taxon>Ostreoidea</taxon>
        <taxon>Ostreidae</taxon>
        <taxon>Crassostrea</taxon>
    </lineage>
</organism>
<dbReference type="GO" id="GO:0015031">
    <property type="term" value="P:protein transport"/>
    <property type="evidence" value="ECO:0007669"/>
    <property type="project" value="UniProtKB-KW"/>
</dbReference>
<evidence type="ECO:0000256" key="3">
    <source>
        <dbReference type="ARBA" id="ARBA00022517"/>
    </source>
</evidence>
<dbReference type="Pfam" id="PF21638">
    <property type="entry name" value="SDA1_C"/>
    <property type="match status" value="1"/>
</dbReference>
<dbReference type="PANTHER" id="PTHR12730">
    <property type="entry name" value="HSDA/SDA1-RELATED"/>
    <property type="match status" value="1"/>
</dbReference>
<feature type="domain" description="SDA1 middle" evidence="8">
    <location>
        <begin position="487"/>
        <end position="606"/>
    </location>
</feature>
<comment type="subcellular location">
    <subcellularLocation>
        <location evidence="6">Nucleus</location>
        <location evidence="6">Nucleolus</location>
    </subcellularLocation>
</comment>
<evidence type="ECO:0000256" key="2">
    <source>
        <dbReference type="ARBA" id="ARBA00022448"/>
    </source>
</evidence>
<dbReference type="AlphaFoldDB" id="A0A8B8CW55"/>
<dbReference type="PANTHER" id="PTHR12730:SF0">
    <property type="entry name" value="PROTEIN SDA1 HOMOLOG"/>
    <property type="match status" value="1"/>
</dbReference>
<keyword evidence="2 6" id="KW-0813">Transport</keyword>
<feature type="region of interest" description="Disordered" evidence="7">
    <location>
        <begin position="479"/>
        <end position="580"/>
    </location>
</feature>
<evidence type="ECO:0000256" key="5">
    <source>
        <dbReference type="ARBA" id="ARBA00023242"/>
    </source>
</evidence>
<dbReference type="InterPro" id="IPR016024">
    <property type="entry name" value="ARM-type_fold"/>
</dbReference>
<dbReference type="OrthoDB" id="2196187at2759"/>
<evidence type="ECO:0000259" key="10">
    <source>
        <dbReference type="Pfam" id="PF21638"/>
    </source>
</evidence>
<evidence type="ECO:0000313" key="12">
    <source>
        <dbReference type="RefSeq" id="XP_022320028.1"/>
    </source>
</evidence>
<keyword evidence="4 6" id="KW-0653">Protein transport</keyword>
<feature type="domain" description="SDA1 N-terminal" evidence="9">
    <location>
        <begin position="57"/>
        <end position="420"/>
    </location>
</feature>
<feature type="domain" description="SDA1 C-terminal" evidence="10">
    <location>
        <begin position="625"/>
        <end position="669"/>
    </location>
</feature>
<proteinExistence type="inferred from homology"/>
<feature type="region of interest" description="Disordered" evidence="7">
    <location>
        <begin position="224"/>
        <end position="256"/>
    </location>
</feature>
<dbReference type="InterPro" id="IPR048292">
    <property type="entry name" value="SDA1_C"/>
</dbReference>
<feature type="compositionally biased region" description="Basic and acidic residues" evidence="7">
    <location>
        <begin position="607"/>
        <end position="621"/>
    </location>
</feature>
<dbReference type="InterPro" id="IPR007949">
    <property type="entry name" value="SDA1_MD"/>
</dbReference>
<feature type="compositionally biased region" description="Basic and acidic residues" evidence="7">
    <location>
        <begin position="507"/>
        <end position="531"/>
    </location>
</feature>
<dbReference type="GO" id="GO:0042273">
    <property type="term" value="P:ribosomal large subunit biogenesis"/>
    <property type="evidence" value="ECO:0007669"/>
    <property type="project" value="UniProtKB-UniRule"/>
</dbReference>
<keyword evidence="3 6" id="KW-0690">Ribosome biogenesis</keyword>
<dbReference type="Pfam" id="PF05285">
    <property type="entry name" value="SDA1_dom"/>
    <property type="match status" value="1"/>
</dbReference>
<dbReference type="GO" id="GO:0000055">
    <property type="term" value="P:ribosomal large subunit export from nucleus"/>
    <property type="evidence" value="ECO:0007669"/>
    <property type="project" value="UniProtKB-UniRule"/>
</dbReference>
<sequence length="672" mass="77350">MNKLPNNLPQLQNLIKRDPLSYKDEFLQQYRHYESNLQIFQLKPSTYSKTLEELVLFVAQVAHCYPEEAGPFPEHLRDLLTHHGDALDRSMRMTFCKALILLRNKNLVQANSMLELFFKLFRCQDKLLRKTLYTYIVSDIKNVNKKHKNAKLNSALQSFMYTMMKDNNPVAAKMSLDVMIELYRRNVWNDAKTVNVIATACFSKVTKVLVAALKFFLGHEDGEKEESDSEEDEPPKTEKSLRLSHRVGKHSKKRQKKLDRALQALKKHKKKKKTAEVFNNSALHLIHDPQDMCEKLFSQLEKTTERFEVKLLMIDLASRLIGIHQLSVLNFYPFVQRFLQPHQREVTKILLFAAQASHELVPPDVIEGVLRTIANNFITDRNAGEVMAVGMNAVKEICARCPLAMSSDLLGDLIQYKSHRDKGVMMSSRALLQLYRKVNPEHLSKKDKGRPTEAMAEVDPLVYGGQVAKDFIPGAEALPEEAESIEGEEENDWESCSDDSDEEGEWVDVHHSSDEETKEDEPQISKEERLKRAQTVSSSRVLTAAEFEQIQRRQAVKEVEGKRGGKRKRGAEEEESGGLLTLSTIENVYKKRAHDKDSRLSTVMAGREGREKFGKNHEKMNPHASTTNKDKKRNKAFMMIKHKVQRKKVKRSFRDKQIALRNSLLKRQKAKR</sequence>